<dbReference type="EMBL" id="LSYV01000029">
    <property type="protein sequence ID" value="KXZ48421.1"/>
    <property type="molecule type" value="Genomic_DNA"/>
</dbReference>
<protein>
    <submittedName>
        <fullName evidence="1">Uncharacterized protein</fullName>
    </submittedName>
</protein>
<proteinExistence type="predicted"/>
<evidence type="ECO:0000313" key="2">
    <source>
        <dbReference type="Proteomes" id="UP000075714"/>
    </source>
</evidence>
<keyword evidence="2" id="KW-1185">Reference proteome</keyword>
<dbReference type="Proteomes" id="UP000075714">
    <property type="component" value="Unassembled WGS sequence"/>
</dbReference>
<comment type="caution">
    <text evidence="1">The sequence shown here is derived from an EMBL/GenBank/DDBJ whole genome shotgun (WGS) entry which is preliminary data.</text>
</comment>
<evidence type="ECO:0000313" key="1">
    <source>
        <dbReference type="EMBL" id="KXZ48421.1"/>
    </source>
</evidence>
<dbReference type="AlphaFoldDB" id="A0A150GEY6"/>
<accession>A0A150GEY6</accession>
<gene>
    <name evidence="1" type="ORF">GPECTOR_28g829</name>
</gene>
<name>A0A150GEY6_GONPE</name>
<sequence length="132" mass="13356">MMPSTRFYIYDNSIIPSSVFPSSLSTRRNRTGAAVAWCLGKASAALSPPWLSDADPGMLLPALIIGPTSVNGHGVASGAASAAAAAAAFDMSRMAGALALRGADASLTLRALTLANLPAAGLYPFPLPPSGR</sequence>
<organism evidence="1 2">
    <name type="scientific">Gonium pectorale</name>
    <name type="common">Green alga</name>
    <dbReference type="NCBI Taxonomy" id="33097"/>
    <lineage>
        <taxon>Eukaryota</taxon>
        <taxon>Viridiplantae</taxon>
        <taxon>Chlorophyta</taxon>
        <taxon>core chlorophytes</taxon>
        <taxon>Chlorophyceae</taxon>
        <taxon>CS clade</taxon>
        <taxon>Chlamydomonadales</taxon>
        <taxon>Volvocaceae</taxon>
        <taxon>Gonium</taxon>
    </lineage>
</organism>
<reference evidence="2" key="1">
    <citation type="journal article" date="2016" name="Nat. Commun.">
        <title>The Gonium pectorale genome demonstrates co-option of cell cycle regulation during the evolution of multicellularity.</title>
        <authorList>
            <person name="Hanschen E.R."/>
            <person name="Marriage T.N."/>
            <person name="Ferris P.J."/>
            <person name="Hamaji T."/>
            <person name="Toyoda A."/>
            <person name="Fujiyama A."/>
            <person name="Neme R."/>
            <person name="Noguchi H."/>
            <person name="Minakuchi Y."/>
            <person name="Suzuki M."/>
            <person name="Kawai-Toyooka H."/>
            <person name="Smith D.R."/>
            <person name="Sparks H."/>
            <person name="Anderson J."/>
            <person name="Bakaric R."/>
            <person name="Luria V."/>
            <person name="Karger A."/>
            <person name="Kirschner M.W."/>
            <person name="Durand P.M."/>
            <person name="Michod R.E."/>
            <person name="Nozaki H."/>
            <person name="Olson B.J."/>
        </authorList>
    </citation>
    <scope>NUCLEOTIDE SEQUENCE [LARGE SCALE GENOMIC DNA]</scope>
    <source>
        <strain evidence="2">NIES-2863</strain>
    </source>
</reference>